<dbReference type="GO" id="GO:0008270">
    <property type="term" value="F:zinc ion binding"/>
    <property type="evidence" value="ECO:0007669"/>
    <property type="project" value="InterPro"/>
</dbReference>
<feature type="domain" description="Xylose isomerase-like TIM barrel" evidence="8">
    <location>
        <begin position="41"/>
        <end position="271"/>
    </location>
</feature>
<reference evidence="9" key="2">
    <citation type="submission" date="2020-09" db="EMBL/GenBank/DDBJ databases">
        <authorList>
            <person name="Sun Q."/>
            <person name="Ohkuma M."/>
        </authorList>
    </citation>
    <scope>NUCLEOTIDE SEQUENCE</scope>
    <source>
        <strain evidence="9">JCM 10088</strain>
    </source>
</reference>
<keyword evidence="6" id="KW-0862">Zinc</keyword>
<evidence type="ECO:0000256" key="5">
    <source>
        <dbReference type="ARBA" id="ARBA00022801"/>
    </source>
</evidence>
<dbReference type="GO" id="GO:0003906">
    <property type="term" value="F:DNA-(apurinic or apyrimidinic site) endonuclease activity"/>
    <property type="evidence" value="ECO:0007669"/>
    <property type="project" value="TreeGrafter"/>
</dbReference>
<evidence type="ECO:0000259" key="8">
    <source>
        <dbReference type="Pfam" id="PF01261"/>
    </source>
</evidence>
<dbReference type="SUPFAM" id="SSF51658">
    <property type="entry name" value="Xylose isomerase-like"/>
    <property type="match status" value="1"/>
</dbReference>
<evidence type="ECO:0000313" key="10">
    <source>
        <dbReference type="Proteomes" id="UP000610960"/>
    </source>
</evidence>
<keyword evidence="5" id="KW-0378">Hydrolase</keyword>
<protein>
    <submittedName>
        <fullName evidence="9">Endonuclease IV</fullName>
    </submittedName>
</protein>
<reference evidence="9" key="1">
    <citation type="journal article" date="2014" name="Int. J. Syst. Evol. Microbiol.">
        <title>Complete genome sequence of Corynebacterium casei LMG S-19264T (=DSM 44701T), isolated from a smear-ripened cheese.</title>
        <authorList>
            <consortium name="US DOE Joint Genome Institute (JGI-PGF)"/>
            <person name="Walter F."/>
            <person name="Albersmeier A."/>
            <person name="Kalinowski J."/>
            <person name="Ruckert C."/>
        </authorList>
    </citation>
    <scope>NUCLEOTIDE SEQUENCE</scope>
    <source>
        <strain evidence="9">JCM 10088</strain>
    </source>
</reference>
<dbReference type="InterPro" id="IPR001719">
    <property type="entry name" value="AP_endonuc_2"/>
</dbReference>
<sequence length="302" mass="33352">MYNNGNTPSAGVARVYLGPAGIPITLRQRKKNAGTADAVSYVREIGLNAMEVEFVQGVRMSRESAREVGEAAKEAGVRLSIHAPYFINLCSEEESKVRSSVERLRDSLDRGNTMGASVVVFHSAYYGKLGHDVCIKKVGDEMRGLIGWMEDNDISVKLGLETMARESQLGPLEEILDLVRSLSSPLVTAVVDWGHVYARNGGSIDFARILDEWSTALPGEVLHSHFTCVKFRNGKWVDEHEPLDAAAPPFEPLAEELGRRRELTVSIISETPLIEVDALKMRDILERYGNELATAEANGRKR</sequence>
<comment type="caution">
    <text evidence="9">The sequence shown here is derived from an EMBL/GenBank/DDBJ whole genome shotgun (WGS) entry which is preliminary data.</text>
</comment>
<evidence type="ECO:0000256" key="7">
    <source>
        <dbReference type="ARBA" id="ARBA00023204"/>
    </source>
</evidence>
<evidence type="ECO:0000256" key="1">
    <source>
        <dbReference type="ARBA" id="ARBA00001947"/>
    </source>
</evidence>
<dbReference type="PANTHER" id="PTHR21445">
    <property type="entry name" value="ENDONUCLEASE IV ENDODEOXYRIBONUCLEASE IV"/>
    <property type="match status" value="1"/>
</dbReference>
<dbReference type="GO" id="GO:0003677">
    <property type="term" value="F:DNA binding"/>
    <property type="evidence" value="ECO:0007669"/>
    <property type="project" value="InterPro"/>
</dbReference>
<dbReference type="GO" id="GO:0006284">
    <property type="term" value="P:base-excision repair"/>
    <property type="evidence" value="ECO:0007669"/>
    <property type="project" value="TreeGrafter"/>
</dbReference>
<comment type="similarity">
    <text evidence="2">Belongs to the AP endonuclease 2 family.</text>
</comment>
<dbReference type="PROSITE" id="PS00729">
    <property type="entry name" value="AP_NUCLEASE_F2_1"/>
    <property type="match status" value="1"/>
</dbReference>
<keyword evidence="3" id="KW-0479">Metal-binding</keyword>
<evidence type="ECO:0000256" key="3">
    <source>
        <dbReference type="ARBA" id="ARBA00022723"/>
    </source>
</evidence>
<dbReference type="Gene3D" id="3.20.20.150">
    <property type="entry name" value="Divalent-metal-dependent TIM barrel enzymes"/>
    <property type="match status" value="1"/>
</dbReference>
<dbReference type="InterPro" id="IPR036237">
    <property type="entry name" value="Xyl_isomerase-like_sf"/>
</dbReference>
<dbReference type="Pfam" id="PF01261">
    <property type="entry name" value="AP_endonuc_2"/>
    <property type="match status" value="1"/>
</dbReference>
<name>A0A830GTW8_9CREN</name>
<dbReference type="Proteomes" id="UP000610960">
    <property type="component" value="Unassembled WGS sequence"/>
</dbReference>
<evidence type="ECO:0000313" key="9">
    <source>
        <dbReference type="EMBL" id="GGP19392.1"/>
    </source>
</evidence>
<dbReference type="InterPro" id="IPR018246">
    <property type="entry name" value="AP_endonuc_F2_Zn_BS"/>
</dbReference>
<accession>A0A830GTW8</accession>
<keyword evidence="10" id="KW-1185">Reference proteome</keyword>
<comment type="cofactor">
    <cofactor evidence="1">
        <name>Zn(2+)</name>
        <dbReference type="ChEBI" id="CHEBI:29105"/>
    </cofactor>
</comment>
<evidence type="ECO:0000256" key="6">
    <source>
        <dbReference type="ARBA" id="ARBA00022833"/>
    </source>
</evidence>
<evidence type="ECO:0000256" key="4">
    <source>
        <dbReference type="ARBA" id="ARBA00022763"/>
    </source>
</evidence>
<gene>
    <name evidence="9" type="ORF">GCM10007981_02890</name>
</gene>
<keyword evidence="9" id="KW-0255">Endonuclease</keyword>
<dbReference type="GO" id="GO:0008081">
    <property type="term" value="F:phosphoric diester hydrolase activity"/>
    <property type="evidence" value="ECO:0007669"/>
    <property type="project" value="TreeGrafter"/>
</dbReference>
<dbReference type="EMBL" id="BMNL01000001">
    <property type="protein sequence ID" value="GGP19392.1"/>
    <property type="molecule type" value="Genomic_DNA"/>
</dbReference>
<keyword evidence="7" id="KW-0234">DNA repair</keyword>
<dbReference type="SMART" id="SM00518">
    <property type="entry name" value="AP2Ec"/>
    <property type="match status" value="1"/>
</dbReference>
<dbReference type="InterPro" id="IPR013022">
    <property type="entry name" value="Xyl_isomerase-like_TIM-brl"/>
</dbReference>
<dbReference type="PANTHER" id="PTHR21445:SF0">
    <property type="entry name" value="APURINIC-APYRIMIDINIC ENDONUCLEASE"/>
    <property type="match status" value="1"/>
</dbReference>
<keyword evidence="9" id="KW-0540">Nuclease</keyword>
<keyword evidence="4" id="KW-0227">DNA damage</keyword>
<proteinExistence type="inferred from homology"/>
<dbReference type="AlphaFoldDB" id="A0A830GTW8"/>
<evidence type="ECO:0000256" key="2">
    <source>
        <dbReference type="ARBA" id="ARBA00005340"/>
    </source>
</evidence>
<organism evidence="9 10">
    <name type="scientific">Thermocladium modestius</name>
    <dbReference type="NCBI Taxonomy" id="62609"/>
    <lineage>
        <taxon>Archaea</taxon>
        <taxon>Thermoproteota</taxon>
        <taxon>Thermoprotei</taxon>
        <taxon>Thermoproteales</taxon>
        <taxon>Thermoproteaceae</taxon>
        <taxon>Thermocladium</taxon>
    </lineage>
</organism>